<keyword evidence="2" id="KW-1003">Cell membrane</keyword>
<organism evidence="9 10">
    <name type="scientific">Streptomyces coeruleofuscus</name>
    <dbReference type="NCBI Taxonomy" id="66879"/>
    <lineage>
        <taxon>Bacteria</taxon>
        <taxon>Bacillati</taxon>
        <taxon>Actinomycetota</taxon>
        <taxon>Actinomycetes</taxon>
        <taxon>Kitasatosporales</taxon>
        <taxon>Streptomycetaceae</taxon>
        <taxon>Streptomyces</taxon>
    </lineage>
</organism>
<evidence type="ECO:0000313" key="10">
    <source>
        <dbReference type="Proteomes" id="UP001499986"/>
    </source>
</evidence>
<dbReference type="EMBL" id="BAAASE010000001">
    <property type="protein sequence ID" value="GAA2386410.1"/>
    <property type="molecule type" value="Genomic_DNA"/>
</dbReference>
<proteinExistence type="predicted"/>
<comment type="caution">
    <text evidence="9">The sequence shown here is derived from an EMBL/GenBank/DDBJ whole genome shotgun (WGS) entry which is preliminary data.</text>
</comment>
<dbReference type="PANTHER" id="PTHR14969">
    <property type="entry name" value="SPHINGOSINE-1-PHOSPHATE PHOSPHOHYDROLASE"/>
    <property type="match status" value="1"/>
</dbReference>
<gene>
    <name evidence="9" type="ORF">GCM10010255_12180</name>
</gene>
<keyword evidence="6" id="KW-0472">Membrane</keyword>
<evidence type="ECO:0000256" key="4">
    <source>
        <dbReference type="ARBA" id="ARBA00022801"/>
    </source>
</evidence>
<feature type="region of interest" description="Disordered" evidence="7">
    <location>
        <begin position="79"/>
        <end position="105"/>
    </location>
</feature>
<comment type="subcellular location">
    <subcellularLocation>
        <location evidence="1">Cell membrane</location>
        <topology evidence="1">Multi-pass membrane protein</topology>
    </subcellularLocation>
</comment>
<dbReference type="SMART" id="SM00014">
    <property type="entry name" value="acidPPc"/>
    <property type="match status" value="1"/>
</dbReference>
<reference evidence="9 10" key="1">
    <citation type="journal article" date="2019" name="Int. J. Syst. Evol. Microbiol.">
        <title>The Global Catalogue of Microorganisms (GCM) 10K type strain sequencing project: providing services to taxonomists for standard genome sequencing and annotation.</title>
        <authorList>
            <consortium name="The Broad Institute Genomics Platform"/>
            <consortium name="The Broad Institute Genome Sequencing Center for Infectious Disease"/>
            <person name="Wu L."/>
            <person name="Ma J."/>
        </authorList>
    </citation>
    <scope>NUCLEOTIDE SEQUENCE [LARGE SCALE GENOMIC DNA]</scope>
    <source>
        <strain evidence="9 10">JCM 4358</strain>
    </source>
</reference>
<evidence type="ECO:0000256" key="5">
    <source>
        <dbReference type="ARBA" id="ARBA00022989"/>
    </source>
</evidence>
<evidence type="ECO:0000256" key="7">
    <source>
        <dbReference type="SAM" id="MobiDB-lite"/>
    </source>
</evidence>
<protein>
    <recommendedName>
        <fullName evidence="8">Phosphatidic acid phosphatase type 2/haloperoxidase domain-containing protein</fullName>
    </recommendedName>
</protein>
<feature type="domain" description="Phosphatidic acid phosphatase type 2/haloperoxidase" evidence="8">
    <location>
        <begin position="59"/>
        <end position="169"/>
    </location>
</feature>
<evidence type="ECO:0000259" key="8">
    <source>
        <dbReference type="SMART" id="SM00014"/>
    </source>
</evidence>
<evidence type="ECO:0000256" key="6">
    <source>
        <dbReference type="ARBA" id="ARBA00023136"/>
    </source>
</evidence>
<evidence type="ECO:0000256" key="1">
    <source>
        <dbReference type="ARBA" id="ARBA00004651"/>
    </source>
</evidence>
<dbReference type="PANTHER" id="PTHR14969:SF62">
    <property type="entry name" value="DECAPRENYLPHOSPHORYL-5-PHOSPHORIBOSE PHOSPHATASE RV3807C-RELATED"/>
    <property type="match status" value="1"/>
</dbReference>
<dbReference type="SUPFAM" id="SSF48317">
    <property type="entry name" value="Acid phosphatase/Vanadium-dependent haloperoxidase"/>
    <property type="match status" value="1"/>
</dbReference>
<dbReference type="InterPro" id="IPR000326">
    <property type="entry name" value="PAP2/HPO"/>
</dbReference>
<feature type="compositionally biased region" description="Basic and acidic residues" evidence="7">
    <location>
        <begin position="81"/>
        <end position="102"/>
    </location>
</feature>
<dbReference type="Pfam" id="PF01569">
    <property type="entry name" value="PAP2"/>
    <property type="match status" value="1"/>
</dbReference>
<evidence type="ECO:0000313" key="9">
    <source>
        <dbReference type="EMBL" id="GAA2386410.1"/>
    </source>
</evidence>
<evidence type="ECO:0000256" key="2">
    <source>
        <dbReference type="ARBA" id="ARBA00022475"/>
    </source>
</evidence>
<sequence length="181" mass="19249">MLAGLEEGDRRLTARMASWNSPFVRRVLPAVRAAAEHTRLWCGAAVLLSVAGGGRGREAALTGLASMAVAELVSNAVAKPLQERPRPPKEWIPHDDVDDRPRSSSFPSGHTAAAVAFTSAVAPTWPRVATACAVPAVMVAAERVHRGAHYASDVAAGAAIGLASSWFTRHAPRLIQRHWPQ</sequence>
<name>A0ABN3HSU5_9ACTN</name>
<evidence type="ECO:0000256" key="3">
    <source>
        <dbReference type="ARBA" id="ARBA00022692"/>
    </source>
</evidence>
<dbReference type="InterPro" id="IPR036938">
    <property type="entry name" value="PAP2/HPO_sf"/>
</dbReference>
<keyword evidence="10" id="KW-1185">Reference proteome</keyword>
<keyword evidence="5" id="KW-1133">Transmembrane helix</keyword>
<dbReference type="Gene3D" id="1.20.144.10">
    <property type="entry name" value="Phosphatidic acid phosphatase type 2/haloperoxidase"/>
    <property type="match status" value="1"/>
</dbReference>
<dbReference type="Proteomes" id="UP001499986">
    <property type="component" value="Unassembled WGS sequence"/>
</dbReference>
<keyword evidence="4" id="KW-0378">Hydrolase</keyword>
<accession>A0ABN3HSU5</accession>
<keyword evidence="3" id="KW-0812">Transmembrane</keyword>